<dbReference type="Gene3D" id="3.30.565.10">
    <property type="entry name" value="Histidine kinase-like ATPase, C-terminal domain"/>
    <property type="match status" value="1"/>
</dbReference>
<accession>A0A2K8KWQ4</accession>
<evidence type="ECO:0000256" key="1">
    <source>
        <dbReference type="ARBA" id="ARBA00000085"/>
    </source>
</evidence>
<gene>
    <name evidence="6" type="ORF">Ga0123461_0676</name>
</gene>
<keyword evidence="6" id="KW-0808">Transferase</keyword>
<dbReference type="Pfam" id="PF02518">
    <property type="entry name" value="HATPase_c"/>
    <property type="match status" value="1"/>
</dbReference>
<evidence type="ECO:0000256" key="2">
    <source>
        <dbReference type="ARBA" id="ARBA00012438"/>
    </source>
</evidence>
<keyword evidence="6" id="KW-0418">Kinase</keyword>
<dbReference type="PANTHER" id="PTHR43547">
    <property type="entry name" value="TWO-COMPONENT HISTIDINE KINASE"/>
    <property type="match status" value="1"/>
</dbReference>
<dbReference type="PROSITE" id="PS50109">
    <property type="entry name" value="HIS_KIN"/>
    <property type="match status" value="1"/>
</dbReference>
<dbReference type="PANTHER" id="PTHR43547:SF2">
    <property type="entry name" value="HYBRID SIGNAL TRANSDUCTION HISTIDINE KINASE C"/>
    <property type="match status" value="1"/>
</dbReference>
<organism evidence="6 7">
    <name type="scientific">Mariprofundus aestuarium</name>
    <dbReference type="NCBI Taxonomy" id="1921086"/>
    <lineage>
        <taxon>Bacteria</taxon>
        <taxon>Pseudomonadati</taxon>
        <taxon>Pseudomonadota</taxon>
        <taxon>Candidatius Mariprofundia</taxon>
        <taxon>Mariprofundales</taxon>
        <taxon>Mariprofundaceae</taxon>
        <taxon>Mariprofundus</taxon>
    </lineage>
</organism>
<comment type="catalytic activity">
    <reaction evidence="1">
        <text>ATP + protein L-histidine = ADP + protein N-phospho-L-histidine.</text>
        <dbReference type="EC" id="2.7.13.3"/>
    </reaction>
</comment>
<dbReference type="PRINTS" id="PR00344">
    <property type="entry name" value="BCTRLSENSOR"/>
</dbReference>
<evidence type="ECO:0000256" key="4">
    <source>
        <dbReference type="SAM" id="Phobius"/>
    </source>
</evidence>
<dbReference type="AlphaFoldDB" id="A0A2K8KWQ4"/>
<dbReference type="EMBL" id="CP018799">
    <property type="protein sequence ID" value="ATX79102.1"/>
    <property type="molecule type" value="Genomic_DNA"/>
</dbReference>
<dbReference type="SMART" id="SM00387">
    <property type="entry name" value="HATPase_c"/>
    <property type="match status" value="1"/>
</dbReference>
<keyword evidence="3" id="KW-0597">Phosphoprotein</keyword>
<dbReference type="InterPro" id="IPR004358">
    <property type="entry name" value="Sig_transdc_His_kin-like_C"/>
</dbReference>
<evidence type="ECO:0000259" key="5">
    <source>
        <dbReference type="PROSITE" id="PS50109"/>
    </source>
</evidence>
<dbReference type="EC" id="2.7.13.3" evidence="2"/>
<keyword evidence="4" id="KW-0472">Membrane</keyword>
<dbReference type="GO" id="GO:0000155">
    <property type="term" value="F:phosphorelay sensor kinase activity"/>
    <property type="evidence" value="ECO:0007669"/>
    <property type="project" value="TreeGrafter"/>
</dbReference>
<dbReference type="InterPro" id="IPR036890">
    <property type="entry name" value="HATPase_C_sf"/>
</dbReference>
<name>A0A2K8KWQ4_MARES</name>
<evidence type="ECO:0000313" key="6">
    <source>
        <dbReference type="EMBL" id="ATX79102.1"/>
    </source>
</evidence>
<reference evidence="6 7" key="1">
    <citation type="submission" date="2016-12" db="EMBL/GenBank/DDBJ databases">
        <title>Isolation and genomic insights into novel planktonic Zetaproteobacteria from stratified waters of the Chesapeake Bay.</title>
        <authorList>
            <person name="McAllister S.M."/>
            <person name="Kato S."/>
            <person name="Chan C.S."/>
            <person name="Chiu B.K."/>
            <person name="Field E.K."/>
        </authorList>
    </citation>
    <scope>NUCLEOTIDE SEQUENCE [LARGE SCALE GENOMIC DNA]</scope>
    <source>
        <strain evidence="6 7">CP-5</strain>
    </source>
</reference>
<protein>
    <recommendedName>
        <fullName evidence="2">histidine kinase</fullName>
        <ecNumber evidence="2">2.7.13.3</ecNumber>
    </recommendedName>
</protein>
<dbReference type="InterPro" id="IPR003594">
    <property type="entry name" value="HATPase_dom"/>
</dbReference>
<keyword evidence="7" id="KW-1185">Reference proteome</keyword>
<dbReference type="InterPro" id="IPR005467">
    <property type="entry name" value="His_kinase_dom"/>
</dbReference>
<dbReference type="KEGG" id="maes:Ga0123461_0676"/>
<feature type="transmembrane region" description="Helical" evidence="4">
    <location>
        <begin position="12"/>
        <end position="37"/>
    </location>
</feature>
<keyword evidence="4" id="KW-1133">Transmembrane helix</keyword>
<keyword evidence="4" id="KW-0812">Transmembrane</keyword>
<dbReference type="SUPFAM" id="SSF55874">
    <property type="entry name" value="ATPase domain of HSP90 chaperone/DNA topoisomerase II/histidine kinase"/>
    <property type="match status" value="1"/>
</dbReference>
<evidence type="ECO:0000313" key="7">
    <source>
        <dbReference type="Proteomes" id="UP000231701"/>
    </source>
</evidence>
<feature type="transmembrane region" description="Helical" evidence="4">
    <location>
        <begin position="49"/>
        <end position="69"/>
    </location>
</feature>
<proteinExistence type="predicted"/>
<dbReference type="OrthoDB" id="9797243at2"/>
<sequence>MSRLRLIFSFRRLVHSFAYFGATLAAIAVFVLVLMLAESAVYLLTGQPVSVWAMVIAAVSAAFGFAPLVQSMQRALDHLFFRHQLDTLAAIRQLGAGDLAQMPLQDIETALLERICKVSHRRYVALDERNRPDGEWYAFPANAPMIDAYPDEGVHEAYDLCLELPDATGDAYLWLGPRLDSWPMDSEERASLKSLARFAAMSLEHARLTHQQAEAARLDSLSRVTKQLHSHDLKNRLHDLSFLAHHLGSGKLDEEDVVRMLTAIRKVTGRMQTLMQRMNDPNAPVELTIKPVDLVEMLKRSVRDRLWPESITISDDYQILPAVAGDSDQLQGVFENLYDNAVQSMQRQGEIHIETRVVKNSANEEVAEVRVSDQGCGMTPEFLKNRLFRLFATSKSNGLGVGLYLSRRIVTAHGGNITAQSEGPGKGSTFIVQLPLWQSQLVE</sequence>
<dbReference type="Proteomes" id="UP000231701">
    <property type="component" value="Chromosome"/>
</dbReference>
<evidence type="ECO:0000256" key="3">
    <source>
        <dbReference type="ARBA" id="ARBA00022553"/>
    </source>
</evidence>
<feature type="domain" description="Histidine kinase" evidence="5">
    <location>
        <begin position="228"/>
        <end position="438"/>
    </location>
</feature>